<dbReference type="InterPro" id="IPR003607">
    <property type="entry name" value="HD/PDEase_dom"/>
</dbReference>
<dbReference type="GO" id="GO:0000049">
    <property type="term" value="F:tRNA binding"/>
    <property type="evidence" value="ECO:0007669"/>
    <property type="project" value="TreeGrafter"/>
</dbReference>
<keyword evidence="6" id="KW-0547">Nucleotide-binding</keyword>
<dbReference type="InterPro" id="IPR050264">
    <property type="entry name" value="Bact_CCA-adding_enz_type3_sf"/>
</dbReference>
<dbReference type="CDD" id="cd05398">
    <property type="entry name" value="NT_ClassII-CCAase"/>
    <property type="match status" value="1"/>
</dbReference>
<dbReference type="GO" id="GO:0046872">
    <property type="term" value="F:metal ion binding"/>
    <property type="evidence" value="ECO:0007669"/>
    <property type="project" value="UniProtKB-KW"/>
</dbReference>
<evidence type="ECO:0000256" key="1">
    <source>
        <dbReference type="ARBA" id="ARBA00001946"/>
    </source>
</evidence>
<organism evidence="12 13">
    <name type="scientific">Shuttleworthella satelles DSM 14600</name>
    <dbReference type="NCBI Taxonomy" id="626523"/>
    <lineage>
        <taxon>Bacteria</taxon>
        <taxon>Bacillati</taxon>
        <taxon>Bacillota</taxon>
        <taxon>Clostridia</taxon>
        <taxon>Lachnospirales</taxon>
        <taxon>Lachnospiraceae</taxon>
        <taxon>Shuttleworthella</taxon>
    </lineage>
</organism>
<keyword evidence="8" id="KW-0694">RNA-binding</keyword>
<dbReference type="NCBIfam" id="TIGR00277">
    <property type="entry name" value="HDIG"/>
    <property type="match status" value="1"/>
</dbReference>
<keyword evidence="4" id="KW-0548">Nucleotidyltransferase</keyword>
<keyword evidence="5" id="KW-0479">Metal-binding</keyword>
<comment type="cofactor">
    <cofactor evidence="1">
        <name>Mg(2+)</name>
        <dbReference type="ChEBI" id="CHEBI:18420"/>
    </cofactor>
</comment>
<dbReference type="Proteomes" id="UP000003494">
    <property type="component" value="Unassembled WGS sequence"/>
</dbReference>
<dbReference type="Pfam" id="PF01966">
    <property type="entry name" value="HD"/>
    <property type="match status" value="1"/>
</dbReference>
<comment type="similarity">
    <text evidence="8">Belongs to the tRNA nucleotidyltransferase/poly(A) polymerase family.</text>
</comment>
<evidence type="ECO:0000259" key="10">
    <source>
        <dbReference type="Pfam" id="PF01966"/>
    </source>
</evidence>
<evidence type="ECO:0000256" key="7">
    <source>
        <dbReference type="ARBA" id="ARBA00022842"/>
    </source>
</evidence>
<evidence type="ECO:0000313" key="12">
    <source>
        <dbReference type="EMBL" id="EEP27865.1"/>
    </source>
</evidence>
<evidence type="ECO:0000259" key="9">
    <source>
        <dbReference type="Pfam" id="PF01743"/>
    </source>
</evidence>
<keyword evidence="3" id="KW-0819">tRNA processing</keyword>
<comment type="caution">
    <text evidence="12">The sequence shown here is derived from an EMBL/GenBank/DDBJ whole genome shotgun (WGS) entry which is preliminary data.</text>
</comment>
<dbReference type="Gene3D" id="3.30.460.10">
    <property type="entry name" value="Beta Polymerase, domain 2"/>
    <property type="match status" value="1"/>
</dbReference>
<dbReference type="AlphaFoldDB" id="C4GD15"/>
<dbReference type="SUPFAM" id="SSF81891">
    <property type="entry name" value="Poly A polymerase C-terminal region-like"/>
    <property type="match status" value="1"/>
</dbReference>
<dbReference type="EMBL" id="ACIP02000004">
    <property type="protein sequence ID" value="EEP27865.1"/>
    <property type="molecule type" value="Genomic_DNA"/>
</dbReference>
<evidence type="ECO:0000313" key="13">
    <source>
        <dbReference type="Proteomes" id="UP000003494"/>
    </source>
</evidence>
<dbReference type="eggNOG" id="COG0617">
    <property type="taxonomic scope" value="Bacteria"/>
</dbReference>
<keyword evidence="2 8" id="KW-0808">Transferase</keyword>
<feature type="domain" description="tRNA nucleotidyltransferase/poly(A) polymerase RNA and SrmB- binding" evidence="11">
    <location>
        <begin position="176"/>
        <end position="237"/>
    </location>
</feature>
<dbReference type="GO" id="GO:0016779">
    <property type="term" value="F:nucleotidyltransferase activity"/>
    <property type="evidence" value="ECO:0007669"/>
    <property type="project" value="UniProtKB-KW"/>
</dbReference>
<dbReference type="HOGENOM" id="CLU_015961_3_1_9"/>
<evidence type="ECO:0000256" key="8">
    <source>
        <dbReference type="RuleBase" id="RU003953"/>
    </source>
</evidence>
<evidence type="ECO:0000259" key="11">
    <source>
        <dbReference type="Pfam" id="PF12627"/>
    </source>
</evidence>
<dbReference type="InterPro" id="IPR006674">
    <property type="entry name" value="HD_domain"/>
</dbReference>
<dbReference type="Gene3D" id="1.10.3090.10">
    <property type="entry name" value="cca-adding enzyme, domain 2"/>
    <property type="match status" value="1"/>
</dbReference>
<evidence type="ECO:0000256" key="2">
    <source>
        <dbReference type="ARBA" id="ARBA00022679"/>
    </source>
</evidence>
<evidence type="ECO:0000256" key="5">
    <source>
        <dbReference type="ARBA" id="ARBA00022723"/>
    </source>
</evidence>
<evidence type="ECO:0000256" key="6">
    <source>
        <dbReference type="ARBA" id="ARBA00022741"/>
    </source>
</evidence>
<dbReference type="InterPro" id="IPR043519">
    <property type="entry name" value="NT_sf"/>
</dbReference>
<dbReference type="PANTHER" id="PTHR46173:SF1">
    <property type="entry name" value="CCA TRNA NUCLEOTIDYLTRANSFERASE 1, MITOCHONDRIAL"/>
    <property type="match status" value="1"/>
</dbReference>
<protein>
    <submittedName>
        <fullName evidence="12">HDIG domain protein</fullName>
    </submittedName>
</protein>
<proteinExistence type="inferred from homology"/>
<dbReference type="InterPro" id="IPR032828">
    <property type="entry name" value="PolyA_RNA-bd"/>
</dbReference>
<feature type="domain" description="Poly A polymerase head" evidence="9">
    <location>
        <begin position="29"/>
        <end position="149"/>
    </location>
</feature>
<feature type="domain" description="HD" evidence="10">
    <location>
        <begin position="264"/>
        <end position="361"/>
    </location>
</feature>
<dbReference type="STRING" id="626523.GCWU000342_01859"/>
<dbReference type="PANTHER" id="PTHR46173">
    <property type="entry name" value="CCA TRNA NUCLEOTIDYLTRANSFERASE 1, MITOCHONDRIAL"/>
    <property type="match status" value="1"/>
</dbReference>
<dbReference type="SUPFAM" id="SSF81301">
    <property type="entry name" value="Nucleotidyltransferase"/>
    <property type="match status" value="1"/>
</dbReference>
<evidence type="ECO:0000256" key="3">
    <source>
        <dbReference type="ARBA" id="ARBA00022694"/>
    </source>
</evidence>
<dbReference type="GO" id="GO:0008033">
    <property type="term" value="P:tRNA processing"/>
    <property type="evidence" value="ECO:0007669"/>
    <property type="project" value="UniProtKB-KW"/>
</dbReference>
<name>C4GD15_9FIRM</name>
<sequence>MRRGQKLSIDLPAPVRQIIHTLEAAGHEAYAVGGCVRDSVLGRIPDDWDITSSACPREIKALFSHTIDTGIQHGTVTVMLDHIGYELTTYRVDGEYLDGRHPRTVRYTPSLTEDLKRRDFTINAMAYHPDRGLVDEFDGIGDLKRKLVRCVGDPHQRFTEDALRMLRAVRFAAQLGFGLDADTASAIRDLAENLKKVSAERIRVELMKTICSPHPACLEMAYELGLTAVFLPEFDACMRTPQNTPHHFTDVGHHTLLVMQGVPDDPVLRLAALLHDIAKPVCRTTDERGVDHFKGHPKEGARMAGEILRRLRFDKDTTDRVVQLVCYHDERPGADLRSVRRAMVRVGAQAFPRLFALKRADMLAQSDYKREEKLGEIDDFERLREQILQKKEALSVGDLAISGRDLLEMGLPQGRLVGEVLSALLEDVLEEPEHNQADYLRKKSREILLNLGESPQDGAFS</sequence>
<dbReference type="Gene3D" id="1.10.246.80">
    <property type="match status" value="1"/>
</dbReference>
<reference evidence="12" key="1">
    <citation type="submission" date="2009-04" db="EMBL/GenBank/DDBJ databases">
        <authorList>
            <person name="Weinstock G."/>
            <person name="Sodergren E."/>
            <person name="Clifton S."/>
            <person name="Fulton L."/>
            <person name="Fulton B."/>
            <person name="Courtney L."/>
            <person name="Fronick C."/>
            <person name="Harrison M."/>
            <person name="Strong C."/>
            <person name="Farmer C."/>
            <person name="Delahaunty K."/>
            <person name="Markovic C."/>
            <person name="Hall O."/>
            <person name="Minx P."/>
            <person name="Tomlinson C."/>
            <person name="Mitreva M."/>
            <person name="Nelson J."/>
            <person name="Hou S."/>
            <person name="Wollam A."/>
            <person name="Pepin K.H."/>
            <person name="Johnson M."/>
            <person name="Bhonagiri V."/>
            <person name="Nash W.E."/>
            <person name="Warren W."/>
            <person name="Chinwalla A."/>
            <person name="Mardis E.R."/>
            <person name="Wilson R.K."/>
        </authorList>
    </citation>
    <scope>NUCLEOTIDE SEQUENCE [LARGE SCALE GENOMIC DNA]</scope>
    <source>
        <strain evidence="12">DSM 14600</strain>
    </source>
</reference>
<accession>C4GD15</accession>
<gene>
    <name evidence="12" type="ORF">GCWU000342_01859</name>
</gene>
<keyword evidence="7" id="KW-0460">Magnesium</keyword>
<dbReference type="Pfam" id="PF01743">
    <property type="entry name" value="PolyA_pol"/>
    <property type="match status" value="1"/>
</dbReference>
<dbReference type="GO" id="GO:0000166">
    <property type="term" value="F:nucleotide binding"/>
    <property type="evidence" value="ECO:0007669"/>
    <property type="project" value="UniProtKB-KW"/>
</dbReference>
<dbReference type="CDD" id="cd00077">
    <property type="entry name" value="HDc"/>
    <property type="match status" value="1"/>
</dbReference>
<dbReference type="Pfam" id="PF12627">
    <property type="entry name" value="PolyA_pol_RNAbd"/>
    <property type="match status" value="1"/>
</dbReference>
<evidence type="ECO:0000256" key="4">
    <source>
        <dbReference type="ARBA" id="ARBA00022695"/>
    </source>
</evidence>
<keyword evidence="13" id="KW-1185">Reference proteome</keyword>
<dbReference type="InterPro" id="IPR006675">
    <property type="entry name" value="HDIG_dom"/>
</dbReference>
<dbReference type="InterPro" id="IPR002646">
    <property type="entry name" value="PolA_pol_head_dom"/>
</dbReference>